<dbReference type="Pfam" id="PF03767">
    <property type="entry name" value="Acid_phosphat_B"/>
    <property type="match status" value="1"/>
</dbReference>
<keyword evidence="4" id="KW-0325">Glycoprotein</keyword>
<name>A0A022RAE2_ERYGU</name>
<dbReference type="PANTHER" id="PTHR31284:SF19">
    <property type="entry name" value="VEGETATIVE STORAGE PROTEIN 1-RELATED"/>
    <property type="match status" value="1"/>
</dbReference>
<evidence type="ECO:0000313" key="8">
    <source>
        <dbReference type="Proteomes" id="UP000030748"/>
    </source>
</evidence>
<evidence type="ECO:0000256" key="3">
    <source>
        <dbReference type="ARBA" id="ARBA00022761"/>
    </source>
</evidence>
<feature type="chain" id="PRO_5001504933" description="Acid phosphatase" evidence="6">
    <location>
        <begin position="22"/>
        <end position="238"/>
    </location>
</feature>
<dbReference type="InterPro" id="IPR036412">
    <property type="entry name" value="HAD-like_sf"/>
</dbReference>
<dbReference type="GO" id="GO:0045735">
    <property type="term" value="F:nutrient reservoir activity"/>
    <property type="evidence" value="ECO:0007669"/>
    <property type="project" value="UniProtKB-KW"/>
</dbReference>
<protein>
    <recommendedName>
        <fullName evidence="9">Acid phosphatase</fullName>
    </recommendedName>
</protein>
<dbReference type="Proteomes" id="UP000030748">
    <property type="component" value="Unassembled WGS sequence"/>
</dbReference>
<gene>
    <name evidence="7" type="ORF">MIMGU_mgv1a012835mg</name>
</gene>
<dbReference type="InterPro" id="IPR010028">
    <property type="entry name" value="Acid_phosphatase_pln"/>
</dbReference>
<accession>A0A022RAE2</accession>
<dbReference type="STRING" id="4155.A0A022RAE2"/>
<dbReference type="NCBIfam" id="TIGR01675">
    <property type="entry name" value="plant-AP"/>
    <property type="match status" value="1"/>
</dbReference>
<evidence type="ECO:0000256" key="2">
    <source>
        <dbReference type="ARBA" id="ARBA00022729"/>
    </source>
</evidence>
<dbReference type="InterPro" id="IPR023214">
    <property type="entry name" value="HAD_sf"/>
</dbReference>
<dbReference type="InterPro" id="IPR005519">
    <property type="entry name" value="Acid_phosphat_B-like"/>
</dbReference>
<dbReference type="SUPFAM" id="SSF56784">
    <property type="entry name" value="HAD-like"/>
    <property type="match status" value="1"/>
</dbReference>
<dbReference type="EMBL" id="KI630592">
    <property type="protein sequence ID" value="EYU36713.1"/>
    <property type="molecule type" value="Genomic_DNA"/>
</dbReference>
<dbReference type="KEGG" id="egt:105959515"/>
<dbReference type="PIRSF" id="PIRSF002674">
    <property type="entry name" value="VSP"/>
    <property type="match status" value="1"/>
</dbReference>
<proteinExistence type="inferred from homology"/>
<comment type="function">
    <text evidence="1">May function as somatic storage protein during early seedling development.</text>
</comment>
<dbReference type="InterPro" id="IPR014403">
    <property type="entry name" value="APS1/VSP"/>
</dbReference>
<dbReference type="OMA" id="ISYKSAQ"/>
<dbReference type="PhylomeDB" id="A0A022RAE2"/>
<dbReference type="PANTHER" id="PTHR31284">
    <property type="entry name" value="ACID PHOSPHATASE-LIKE PROTEIN"/>
    <property type="match status" value="1"/>
</dbReference>
<evidence type="ECO:0000256" key="1">
    <source>
        <dbReference type="ARBA" id="ARBA00002410"/>
    </source>
</evidence>
<evidence type="ECO:0000256" key="5">
    <source>
        <dbReference type="PIRNR" id="PIRNR002674"/>
    </source>
</evidence>
<keyword evidence="8" id="KW-1185">Reference proteome</keyword>
<evidence type="ECO:0000313" key="7">
    <source>
        <dbReference type="EMBL" id="EYU36713.1"/>
    </source>
</evidence>
<dbReference type="eggNOG" id="ENOG502QU6T">
    <property type="taxonomic scope" value="Eukaryota"/>
</dbReference>
<dbReference type="OrthoDB" id="59415at2759"/>
<comment type="similarity">
    <text evidence="5">Belongs to the APS1/VSP family.</text>
</comment>
<keyword evidence="2 6" id="KW-0732">Signal</keyword>
<keyword evidence="3" id="KW-0758">Storage protein</keyword>
<evidence type="ECO:0000256" key="4">
    <source>
        <dbReference type="ARBA" id="ARBA00023180"/>
    </source>
</evidence>
<dbReference type="AlphaFoldDB" id="A0A022RAE2"/>
<organism evidence="7 8">
    <name type="scientific">Erythranthe guttata</name>
    <name type="common">Yellow monkey flower</name>
    <name type="synonym">Mimulus guttatus</name>
    <dbReference type="NCBI Taxonomy" id="4155"/>
    <lineage>
        <taxon>Eukaryota</taxon>
        <taxon>Viridiplantae</taxon>
        <taxon>Streptophyta</taxon>
        <taxon>Embryophyta</taxon>
        <taxon>Tracheophyta</taxon>
        <taxon>Spermatophyta</taxon>
        <taxon>Magnoliopsida</taxon>
        <taxon>eudicotyledons</taxon>
        <taxon>Gunneridae</taxon>
        <taxon>Pentapetalae</taxon>
        <taxon>asterids</taxon>
        <taxon>lamiids</taxon>
        <taxon>Lamiales</taxon>
        <taxon>Phrymaceae</taxon>
        <taxon>Erythranthe</taxon>
    </lineage>
</organism>
<feature type="signal peptide" evidence="6">
    <location>
        <begin position="1"/>
        <end position="21"/>
    </location>
</feature>
<dbReference type="CDD" id="cd07535">
    <property type="entry name" value="HAD_VSP"/>
    <property type="match status" value="1"/>
</dbReference>
<reference evidence="7 8" key="1">
    <citation type="journal article" date="2013" name="Proc. Natl. Acad. Sci. U.S.A.">
        <title>Fine-scale variation in meiotic recombination in Mimulus inferred from population shotgun sequencing.</title>
        <authorList>
            <person name="Hellsten U."/>
            <person name="Wright K.M."/>
            <person name="Jenkins J."/>
            <person name="Shu S."/>
            <person name="Yuan Y."/>
            <person name="Wessler S.R."/>
            <person name="Schmutz J."/>
            <person name="Willis J.H."/>
            <person name="Rokhsar D.S."/>
        </authorList>
    </citation>
    <scope>NUCLEOTIDE SEQUENCE [LARGE SCALE GENOMIC DNA]</scope>
    <source>
        <strain evidence="8">cv. DUN x IM62</strain>
    </source>
</reference>
<dbReference type="GO" id="GO:0003993">
    <property type="term" value="F:acid phosphatase activity"/>
    <property type="evidence" value="ECO:0000318"/>
    <property type="project" value="GO_Central"/>
</dbReference>
<dbReference type="Gene3D" id="3.40.50.1000">
    <property type="entry name" value="HAD superfamily/HAD-like"/>
    <property type="match status" value="1"/>
</dbReference>
<evidence type="ECO:0000256" key="6">
    <source>
        <dbReference type="SAM" id="SignalP"/>
    </source>
</evidence>
<sequence length="238" mass="26948">MSELLFVVVLLLSTFAATSNGNCLSWRLSVETNNLRNWKLVPNECATHVKVYMERGQYRQDCDIVADTAVEFAKTVKLAGDGKEIWVFDIDETALSNLPFYARPDVAYGAKSYNWTGLGEWIKEGKAPANPSMLKLYKELIALKYKIVFLTGANEERFMKPRISNLKNAGYTTWEKLIFKPGAEKGTPTKIFKSKKRKELETAGYRIVGNVGDQWGDLVGDYVGMRTFKLPNPMYYVA</sequence>
<evidence type="ECO:0008006" key="9">
    <source>
        <dbReference type="Google" id="ProtNLM"/>
    </source>
</evidence>